<keyword evidence="1" id="KW-0732">Signal</keyword>
<dbReference type="Gene3D" id="3.10.620.30">
    <property type="match status" value="1"/>
</dbReference>
<evidence type="ECO:0000313" key="2">
    <source>
        <dbReference type="EMBL" id="MBB6180360.1"/>
    </source>
</evidence>
<proteinExistence type="predicted"/>
<name>A0A7W9YXY0_9HYPH</name>
<gene>
    <name evidence="2" type="ORF">HNQ75_002339</name>
</gene>
<dbReference type="EMBL" id="JACHEJ010000005">
    <property type="protein sequence ID" value="MBB6180360.1"/>
    <property type="molecule type" value="Genomic_DNA"/>
</dbReference>
<evidence type="ECO:0000256" key="1">
    <source>
        <dbReference type="SAM" id="SignalP"/>
    </source>
</evidence>
<dbReference type="Pfam" id="PF06035">
    <property type="entry name" value="Peptidase_C93"/>
    <property type="match status" value="1"/>
</dbReference>
<dbReference type="PANTHER" id="PTHR39327:SF1">
    <property type="entry name" value="BLR5470 PROTEIN"/>
    <property type="match status" value="1"/>
</dbReference>
<dbReference type="Proteomes" id="UP000535501">
    <property type="component" value="Unassembled WGS sequence"/>
</dbReference>
<dbReference type="PANTHER" id="PTHR39327">
    <property type="match status" value="1"/>
</dbReference>
<accession>A0A7W9YXY0</accession>
<comment type="caution">
    <text evidence="2">The sequence shown here is derived from an EMBL/GenBank/DDBJ whole genome shotgun (WGS) entry which is preliminary data.</text>
</comment>
<dbReference type="RefSeq" id="WP_172977885.1">
    <property type="nucleotide sequence ID" value="NZ_JACHEJ010000005.1"/>
</dbReference>
<feature type="signal peptide" evidence="1">
    <location>
        <begin position="1"/>
        <end position="21"/>
    </location>
</feature>
<protein>
    <submittedName>
        <fullName evidence="2">Putative transglutaminase-like cysteine proteinase</fullName>
    </submittedName>
</protein>
<dbReference type="AlphaFoldDB" id="A0A7W9YXY0"/>
<reference evidence="2 3" key="1">
    <citation type="submission" date="2020-08" db="EMBL/GenBank/DDBJ databases">
        <title>Genomic Encyclopedia of Type Strains, Phase IV (KMG-IV): sequencing the most valuable type-strain genomes for metagenomic binning, comparative biology and taxonomic classification.</title>
        <authorList>
            <person name="Goeker M."/>
        </authorList>
    </citation>
    <scope>NUCLEOTIDE SEQUENCE [LARGE SCALE GENOMIC DNA]</scope>
    <source>
        <strain evidence="2 3">DSM 102134</strain>
    </source>
</reference>
<feature type="chain" id="PRO_5030745999" evidence="1">
    <location>
        <begin position="22"/>
        <end position="188"/>
    </location>
</feature>
<dbReference type="InterPro" id="IPR010319">
    <property type="entry name" value="Transglutaminase-like_Cys_pept"/>
</dbReference>
<organism evidence="2 3">
    <name type="scientific">Pseudorhizobium flavum</name>
    <dbReference type="NCBI Taxonomy" id="1335061"/>
    <lineage>
        <taxon>Bacteria</taxon>
        <taxon>Pseudomonadati</taxon>
        <taxon>Pseudomonadota</taxon>
        <taxon>Alphaproteobacteria</taxon>
        <taxon>Hyphomicrobiales</taxon>
        <taxon>Rhizobiaceae</taxon>
        <taxon>Rhizobium/Agrobacterium group</taxon>
        <taxon>Pseudorhizobium</taxon>
    </lineage>
</organism>
<evidence type="ECO:0000313" key="3">
    <source>
        <dbReference type="Proteomes" id="UP000535501"/>
    </source>
</evidence>
<sequence length="188" mass="20160">MFRKFAIAVAALAAMATSAEAISLGAARTAKPQASRTVAAPAGYQIFCIRNQSECRGGGASKVAYTSGTVALLRRVNDAVNNSIRYRSESAERWTVGGTSGDCEDFALTKRSRLIRAGIPAGALRLATARTSRGELHAVLIVKTDKGDYVLDNIRKSIVLRAQSGYRYLKVATSNPKVWQPARAGREI</sequence>
<keyword evidence="3" id="KW-1185">Reference proteome</keyword>